<dbReference type="InterPro" id="IPR036097">
    <property type="entry name" value="HisK_dim/P_sf"/>
</dbReference>
<dbReference type="Pfam" id="PF02518">
    <property type="entry name" value="HATPase_c"/>
    <property type="match status" value="1"/>
</dbReference>
<dbReference type="Gene3D" id="1.20.120.160">
    <property type="entry name" value="HPT domain"/>
    <property type="match status" value="1"/>
</dbReference>
<dbReference type="Gene3D" id="1.10.287.130">
    <property type="match status" value="1"/>
</dbReference>
<dbReference type="InterPro" id="IPR004358">
    <property type="entry name" value="Sig_transdc_His_kin-like_C"/>
</dbReference>
<keyword evidence="19" id="KW-1185">Reference proteome</keyword>
<feature type="domain" description="Response regulatory" evidence="17">
    <location>
        <begin position="985"/>
        <end position="1102"/>
    </location>
</feature>
<organism evidence="18 19">
    <name type="scientific">Methylobacterium hispanicum</name>
    <dbReference type="NCBI Taxonomy" id="270350"/>
    <lineage>
        <taxon>Bacteria</taxon>
        <taxon>Pseudomonadati</taxon>
        <taxon>Pseudomonadota</taxon>
        <taxon>Alphaproteobacteria</taxon>
        <taxon>Hyphomicrobiales</taxon>
        <taxon>Methylobacteriaceae</taxon>
        <taxon>Methylobacterium</taxon>
    </lineage>
</organism>
<keyword evidence="4" id="KW-1003">Cell membrane</keyword>
<dbReference type="Pfam" id="PF12860">
    <property type="entry name" value="PAS_7"/>
    <property type="match status" value="3"/>
</dbReference>
<dbReference type="CDD" id="cd12915">
    <property type="entry name" value="PDC2_DGC_like"/>
    <property type="match status" value="1"/>
</dbReference>
<reference evidence="18" key="1">
    <citation type="journal article" date="2016" name="Front. Microbiol.">
        <title>Genome Sequence of the Piezophilic, Mesophilic Sulfate-Reducing Bacterium Desulfovibrio indicus J2T.</title>
        <authorList>
            <person name="Cao J."/>
            <person name="Maignien L."/>
            <person name="Shao Z."/>
            <person name="Alain K."/>
            <person name="Jebbar M."/>
        </authorList>
    </citation>
    <scope>NUCLEOTIDE SEQUENCE</scope>
    <source>
        <strain evidence="18">DSM 16372</strain>
    </source>
</reference>
<dbReference type="CDD" id="cd00082">
    <property type="entry name" value="HisKA"/>
    <property type="match status" value="1"/>
</dbReference>
<keyword evidence="13 15" id="KW-0472">Membrane</keyword>
<evidence type="ECO:0000256" key="11">
    <source>
        <dbReference type="ARBA" id="ARBA00022989"/>
    </source>
</evidence>
<dbReference type="InterPro" id="IPR001789">
    <property type="entry name" value="Sig_transdc_resp-reg_receiver"/>
</dbReference>
<dbReference type="SUPFAM" id="SSF55874">
    <property type="entry name" value="ATPase domain of HSP90 chaperone/DNA topoisomerase II/histidine kinase"/>
    <property type="match status" value="1"/>
</dbReference>
<dbReference type="Pfam" id="PF02743">
    <property type="entry name" value="dCache_1"/>
    <property type="match status" value="1"/>
</dbReference>
<dbReference type="EMBL" id="BPQO01000004">
    <property type="protein sequence ID" value="GJD87751.1"/>
    <property type="molecule type" value="Genomic_DNA"/>
</dbReference>
<evidence type="ECO:0000256" key="9">
    <source>
        <dbReference type="ARBA" id="ARBA00022777"/>
    </source>
</evidence>
<dbReference type="SMART" id="SM00387">
    <property type="entry name" value="HATPase_c"/>
    <property type="match status" value="1"/>
</dbReference>
<name>A0AAV4ZI09_9HYPH</name>
<dbReference type="InterPro" id="IPR033479">
    <property type="entry name" value="dCache_1"/>
</dbReference>
<evidence type="ECO:0000256" key="8">
    <source>
        <dbReference type="ARBA" id="ARBA00022741"/>
    </source>
</evidence>
<keyword evidence="7 15" id="KW-0812">Transmembrane</keyword>
<evidence type="ECO:0000256" key="15">
    <source>
        <dbReference type="SAM" id="Phobius"/>
    </source>
</evidence>
<keyword evidence="8" id="KW-0547">Nucleotide-binding</keyword>
<dbReference type="FunFam" id="1.10.287.130:FF:000002">
    <property type="entry name" value="Two-component osmosensing histidine kinase"/>
    <property type="match status" value="1"/>
</dbReference>
<dbReference type="PANTHER" id="PTHR45339:SF5">
    <property type="entry name" value="HISTIDINE KINASE"/>
    <property type="match status" value="1"/>
</dbReference>
<dbReference type="Gene3D" id="3.40.50.2300">
    <property type="match status" value="1"/>
</dbReference>
<dbReference type="InterPro" id="IPR036641">
    <property type="entry name" value="HPT_dom_sf"/>
</dbReference>
<dbReference type="Pfam" id="PF00072">
    <property type="entry name" value="Response_reg"/>
    <property type="match status" value="1"/>
</dbReference>
<dbReference type="SUPFAM" id="SSF47226">
    <property type="entry name" value="Histidine-containing phosphotransfer domain, HPT domain"/>
    <property type="match status" value="1"/>
</dbReference>
<dbReference type="SUPFAM" id="SSF55785">
    <property type="entry name" value="PYP-like sensor domain (PAS domain)"/>
    <property type="match status" value="3"/>
</dbReference>
<proteinExistence type="predicted"/>
<accession>A0AAV4ZI09</accession>
<dbReference type="InterPro" id="IPR005467">
    <property type="entry name" value="His_kinase_dom"/>
</dbReference>
<dbReference type="SMART" id="SM00448">
    <property type="entry name" value="REC"/>
    <property type="match status" value="1"/>
</dbReference>
<dbReference type="InterPro" id="IPR003661">
    <property type="entry name" value="HisK_dim/P_dom"/>
</dbReference>
<evidence type="ECO:0000256" key="5">
    <source>
        <dbReference type="ARBA" id="ARBA00022553"/>
    </source>
</evidence>
<dbReference type="PROSITE" id="PS50110">
    <property type="entry name" value="RESPONSE_REGULATORY"/>
    <property type="match status" value="1"/>
</dbReference>
<evidence type="ECO:0000256" key="13">
    <source>
        <dbReference type="ARBA" id="ARBA00023136"/>
    </source>
</evidence>
<protein>
    <recommendedName>
        <fullName evidence="3">histidine kinase</fullName>
        <ecNumber evidence="3">2.7.13.3</ecNumber>
    </recommendedName>
</protein>
<comment type="catalytic activity">
    <reaction evidence="1">
        <text>ATP + protein L-histidine = ADP + protein N-phospho-L-histidine.</text>
        <dbReference type="EC" id="2.7.13.3"/>
    </reaction>
</comment>
<evidence type="ECO:0000256" key="14">
    <source>
        <dbReference type="PROSITE-ProRule" id="PRU00169"/>
    </source>
</evidence>
<dbReference type="PANTHER" id="PTHR45339">
    <property type="entry name" value="HYBRID SIGNAL TRANSDUCTION HISTIDINE KINASE J"/>
    <property type="match status" value="1"/>
</dbReference>
<evidence type="ECO:0000259" key="16">
    <source>
        <dbReference type="PROSITE" id="PS50109"/>
    </source>
</evidence>
<evidence type="ECO:0000256" key="1">
    <source>
        <dbReference type="ARBA" id="ARBA00000085"/>
    </source>
</evidence>
<dbReference type="InterPro" id="IPR003594">
    <property type="entry name" value="HATPase_dom"/>
</dbReference>
<evidence type="ECO:0000313" key="19">
    <source>
        <dbReference type="Proteomes" id="UP001055247"/>
    </source>
</evidence>
<evidence type="ECO:0000256" key="12">
    <source>
        <dbReference type="ARBA" id="ARBA00023012"/>
    </source>
</evidence>
<evidence type="ECO:0000256" key="6">
    <source>
        <dbReference type="ARBA" id="ARBA00022679"/>
    </source>
</evidence>
<evidence type="ECO:0000256" key="2">
    <source>
        <dbReference type="ARBA" id="ARBA00004651"/>
    </source>
</evidence>
<keyword evidence="10" id="KW-0067">ATP-binding</keyword>
<evidence type="ECO:0000259" key="17">
    <source>
        <dbReference type="PROSITE" id="PS50110"/>
    </source>
</evidence>
<reference evidence="18" key="2">
    <citation type="submission" date="2021-08" db="EMBL/GenBank/DDBJ databases">
        <authorList>
            <person name="Tani A."/>
            <person name="Ola A."/>
            <person name="Ogura Y."/>
            <person name="Katsura K."/>
            <person name="Hayashi T."/>
        </authorList>
    </citation>
    <scope>NUCLEOTIDE SEQUENCE</scope>
    <source>
        <strain evidence="18">DSM 16372</strain>
    </source>
</reference>
<dbReference type="GO" id="GO:0005886">
    <property type="term" value="C:plasma membrane"/>
    <property type="evidence" value="ECO:0007669"/>
    <property type="project" value="UniProtKB-SubCell"/>
</dbReference>
<gene>
    <name evidence="18" type="primary">rcsC_13</name>
    <name evidence="18" type="ORF">BHAOGJBA_1256</name>
</gene>
<keyword evidence="5 14" id="KW-0597">Phosphoprotein</keyword>
<dbReference type="AlphaFoldDB" id="A0AAV4ZI09"/>
<dbReference type="SUPFAM" id="SSF52172">
    <property type="entry name" value="CheY-like"/>
    <property type="match status" value="1"/>
</dbReference>
<dbReference type="InterPro" id="IPR011006">
    <property type="entry name" value="CheY-like_superfamily"/>
</dbReference>
<keyword evidence="6" id="KW-0808">Transferase</keyword>
<feature type="domain" description="Histidine kinase" evidence="16">
    <location>
        <begin position="743"/>
        <end position="964"/>
    </location>
</feature>
<feature type="modified residue" description="4-aspartylphosphate" evidence="14">
    <location>
        <position position="1034"/>
    </location>
</feature>
<evidence type="ECO:0000256" key="7">
    <source>
        <dbReference type="ARBA" id="ARBA00022692"/>
    </source>
</evidence>
<dbReference type="CDD" id="cd17546">
    <property type="entry name" value="REC_hyHK_CKI1_RcsC-like"/>
    <property type="match status" value="1"/>
</dbReference>
<dbReference type="InterPro" id="IPR035965">
    <property type="entry name" value="PAS-like_dom_sf"/>
</dbReference>
<dbReference type="Gene3D" id="3.30.450.20">
    <property type="entry name" value="PAS domain"/>
    <property type="match status" value="5"/>
</dbReference>
<evidence type="ECO:0000313" key="18">
    <source>
        <dbReference type="EMBL" id="GJD87751.1"/>
    </source>
</evidence>
<dbReference type="RefSeq" id="WP_238229746.1">
    <property type="nucleotide sequence ID" value="NZ_BPQO01000004.1"/>
</dbReference>
<evidence type="ECO:0000256" key="10">
    <source>
        <dbReference type="ARBA" id="ARBA00022840"/>
    </source>
</evidence>
<dbReference type="Gene3D" id="3.30.565.10">
    <property type="entry name" value="Histidine kinase-like ATPase, C-terminal domain"/>
    <property type="match status" value="1"/>
</dbReference>
<dbReference type="PROSITE" id="PS50109">
    <property type="entry name" value="HIS_KIN"/>
    <property type="match status" value="1"/>
</dbReference>
<dbReference type="EC" id="2.7.13.3" evidence="3"/>
<keyword evidence="11 15" id="KW-1133">Transmembrane helix</keyword>
<feature type="transmembrane region" description="Helical" evidence="15">
    <location>
        <begin position="21"/>
        <end position="39"/>
    </location>
</feature>
<sequence length="1224" mass="130625">METKAAKAGRGRGLLTYGKGILAFAAGTLIVVWAALAWISDREIENDTDTALSQATNLSRFYADSISRSFGGADQFIQRVRWMDRQPGFDLAAWARSSDFDPTSGEVSNIIIVDTDGRVMQATSGKGPFGFDLRGTPHYEAFKADPTDRIIVSQPEYGRITGRNVVKLSRPVRNPDGSFGGMVTASLLPETLTKVFGTVDLGPRGSAMVTGTEGRILARTPHTGIGVSVSTYLTEGPAESSCRTIDSKVDGVRRHFCFSAVNGMPLVVGVGMGVDDVLAQSSSTRGNYLIGAIVLSAAIVAAALLIARDNRRRVAAAEAVERGNVELQAKSELLEATLEGVGQGVALFDVDGRLVHANRLAAGWLGYATPGSATGQTIEEILQAQIAAGAFAEDEDAETLYARMLAQCGTPGAAPLTCIMRMADGTCLEVKTISAPRGRTVRVYSDVTDSLKAKAALEEKTLFLETVLENTGEGILVFDRDHRLRLVNGKAAALARVPPESVVGLRIADFVAMTLEDTAGDTSRSRTEAILDRFLGGRQISAGVRRHDLGRDLVLEIRTNPLGDGGWVMVTTDVTTAHRNAAALEASEAVLKEKSAALEITLDAIDQGILTVASDGRVAVANRRLPELMGVLPETLAPGRHFGDAVRERFAAGYDGQTSDVHGKIESYGRLIANWPADLPPPVRVSRGPDGREIETVTRPLSGGGIVLTARDVTRQRAAESALEAAKEAAEAGNRAKSTFVATMSHEIRTPLNGVIGMAEVLSRTDLDDRQRECLATIRECGDALLSIVSDILDFSKLEAGRTEFVQRPFDVESGAKSVLDIVGATAAGRRVSVILDVHPDVPPRVLTDGSRVRQVLLNLVGNAVKFTGAGGDVVIRLSLVDRGSRSMLRWDVEDTGRTIAPEKTPLLFCEFSQLDNGFIAGQGGTGLGLAISKRIVEGLGGSIGYVITSAGTNVFWFEIPCVPTRSAEIGHDGATHRERNVPLRILLVEDNKINLDVATAFLEAAGHAVQIAQDGRSALELARTVHPDVVLMDVQLPVMDGPDVARAIRRSQGRTAQLPIVAITADASETTKAICLDAGMDAFLTKPFSADGLLGVISSVAWRRRIARREPVKIDRARTDELRSAIGTGTLLELADEFESEGTACTRRLAEGLAGEDAVRLLHNLKGAAKTLGMLNVVAMLDRMETDAAEGRRVGTGDLPDALDVALQCLRTIYRDAPRERVA</sequence>
<comment type="caution">
    <text evidence="18">The sequence shown here is derived from an EMBL/GenBank/DDBJ whole genome shotgun (WGS) entry which is preliminary data.</text>
</comment>
<keyword evidence="9 18" id="KW-0418">Kinase</keyword>
<dbReference type="SMART" id="SM00091">
    <property type="entry name" value="PAS"/>
    <property type="match status" value="3"/>
</dbReference>
<dbReference type="GO" id="GO:0000155">
    <property type="term" value="F:phosphorelay sensor kinase activity"/>
    <property type="evidence" value="ECO:0007669"/>
    <property type="project" value="InterPro"/>
</dbReference>
<dbReference type="InterPro" id="IPR000014">
    <property type="entry name" value="PAS"/>
</dbReference>
<comment type="subcellular location">
    <subcellularLocation>
        <location evidence="2">Cell membrane</location>
        <topology evidence="2">Multi-pass membrane protein</topology>
    </subcellularLocation>
</comment>
<dbReference type="CDD" id="cd12914">
    <property type="entry name" value="PDC1_DGC_like"/>
    <property type="match status" value="1"/>
</dbReference>
<dbReference type="Proteomes" id="UP001055247">
    <property type="component" value="Unassembled WGS sequence"/>
</dbReference>
<keyword evidence="12" id="KW-0902">Two-component regulatory system</keyword>
<dbReference type="Pfam" id="PF00512">
    <property type="entry name" value="HisKA"/>
    <property type="match status" value="1"/>
</dbReference>
<dbReference type="SMART" id="SM00388">
    <property type="entry name" value="HisKA"/>
    <property type="match status" value="1"/>
</dbReference>
<dbReference type="GO" id="GO:0005524">
    <property type="term" value="F:ATP binding"/>
    <property type="evidence" value="ECO:0007669"/>
    <property type="project" value="UniProtKB-KW"/>
</dbReference>
<evidence type="ECO:0000256" key="3">
    <source>
        <dbReference type="ARBA" id="ARBA00012438"/>
    </source>
</evidence>
<dbReference type="SUPFAM" id="SSF47384">
    <property type="entry name" value="Homodimeric domain of signal transducing histidine kinase"/>
    <property type="match status" value="1"/>
</dbReference>
<dbReference type="InterPro" id="IPR036890">
    <property type="entry name" value="HATPase_C_sf"/>
</dbReference>
<dbReference type="PRINTS" id="PR00344">
    <property type="entry name" value="BCTRLSENSOR"/>
</dbReference>
<evidence type="ECO:0000256" key="4">
    <source>
        <dbReference type="ARBA" id="ARBA00022475"/>
    </source>
</evidence>